<comment type="caution">
    <text evidence="2">The sequence shown here is derived from an EMBL/GenBank/DDBJ whole genome shotgun (WGS) entry which is preliminary data.</text>
</comment>
<dbReference type="OrthoDB" id="127333at2"/>
<keyword evidence="1" id="KW-0732">Signal</keyword>
<evidence type="ECO:0008006" key="4">
    <source>
        <dbReference type="Google" id="ProtNLM"/>
    </source>
</evidence>
<reference evidence="2 3" key="1">
    <citation type="journal article" date="2010" name="J. Bacteriol.">
        <title>Genome sequence of Lentisphaera araneosa HTCC2155T, the type species of the order Lentisphaerales in the phylum Lentisphaerae.</title>
        <authorList>
            <person name="Thrash J.C."/>
            <person name="Cho J.C."/>
            <person name="Vergin K.L."/>
            <person name="Morris R.M."/>
            <person name="Giovannoni S.J."/>
        </authorList>
    </citation>
    <scope>NUCLEOTIDE SEQUENCE [LARGE SCALE GENOMIC DNA]</scope>
    <source>
        <strain evidence="2 3">HTCC2155</strain>
    </source>
</reference>
<dbReference type="PANTHER" id="PTHR43737">
    <property type="entry name" value="BLL7424 PROTEIN"/>
    <property type="match status" value="1"/>
</dbReference>
<dbReference type="PANTHER" id="PTHR43737:SF1">
    <property type="entry name" value="DUF1501 DOMAIN-CONTAINING PROTEIN"/>
    <property type="match status" value="1"/>
</dbReference>
<dbReference type="PROSITE" id="PS51318">
    <property type="entry name" value="TAT"/>
    <property type="match status" value="1"/>
</dbReference>
<dbReference type="EMBL" id="ABCK01000001">
    <property type="protein sequence ID" value="EDM29488.1"/>
    <property type="molecule type" value="Genomic_DNA"/>
</dbReference>
<protein>
    <recommendedName>
        <fullName evidence="4">Sulfatase</fullName>
    </recommendedName>
</protein>
<dbReference type="STRING" id="313628.LNTAR_17098"/>
<name>A6DFA8_9BACT</name>
<dbReference type="SUPFAM" id="SSF53649">
    <property type="entry name" value="Alkaline phosphatase-like"/>
    <property type="match status" value="1"/>
</dbReference>
<dbReference type="eggNOG" id="COG3119">
    <property type="taxonomic scope" value="Bacteria"/>
</dbReference>
<dbReference type="AlphaFoldDB" id="A6DFA8"/>
<organism evidence="2 3">
    <name type="scientific">Lentisphaera araneosa HTCC2155</name>
    <dbReference type="NCBI Taxonomy" id="313628"/>
    <lineage>
        <taxon>Bacteria</taxon>
        <taxon>Pseudomonadati</taxon>
        <taxon>Lentisphaerota</taxon>
        <taxon>Lentisphaeria</taxon>
        <taxon>Lentisphaerales</taxon>
        <taxon>Lentisphaeraceae</taxon>
        <taxon>Lentisphaera</taxon>
    </lineage>
</organism>
<feature type="chain" id="PRO_5002692204" description="Sulfatase" evidence="1">
    <location>
        <begin position="28"/>
        <end position="465"/>
    </location>
</feature>
<evidence type="ECO:0000256" key="1">
    <source>
        <dbReference type="SAM" id="SignalP"/>
    </source>
</evidence>
<evidence type="ECO:0000313" key="2">
    <source>
        <dbReference type="EMBL" id="EDM29488.1"/>
    </source>
</evidence>
<dbReference type="Proteomes" id="UP000004947">
    <property type="component" value="Unassembled WGS sequence"/>
</dbReference>
<sequence>MKLNRRNFMKSGALSLGGLAASQPSFAGNAKHKLPHFAPKAKSIIYLCQSGGPSHIDLFDYHPEMKKLHGTELPDSVRQGQRVTGMTAGQKSFPVCAPIKEFKQRGQCGTWVSELLPYTANIVDDITVIKSMHTEAINHDPGITFLNTGSQIPGRPSLGAWMSYGLGNLNKNMPAYNILLSQGNGKKPGQPIFSRLWGSGFLPSVHQGVQLRSTGDPILYLQNPKGITRSSRRSMLNSLKTLNEMYYKNSQDPEVITRTEQYEMAYRMQESAPEIADISKEPESTFQLYGEEARKPGTYAYNCLMARRMIERGIRMVQLFHRGWDQHGSLQKDLPAQCLDTDQASAALVTDLKQRGLLDETMVVWGGEFGRSVYSQGKLGNGRDHHGKCFSMWAAGGGFKAGQSYGQTDEYAYNIVESPVSVHDLNATILHNLGIDHERFTFPFQGLDNKLTGVDHASVIADLLS</sequence>
<accession>A6DFA8</accession>
<dbReference type="InterPro" id="IPR017850">
    <property type="entry name" value="Alkaline_phosphatase_core_sf"/>
</dbReference>
<dbReference type="InterPro" id="IPR006311">
    <property type="entry name" value="TAT_signal"/>
</dbReference>
<dbReference type="Pfam" id="PF07394">
    <property type="entry name" value="DUF1501"/>
    <property type="match status" value="1"/>
</dbReference>
<dbReference type="Gene3D" id="3.40.720.10">
    <property type="entry name" value="Alkaline Phosphatase, subunit A"/>
    <property type="match status" value="1"/>
</dbReference>
<proteinExistence type="predicted"/>
<dbReference type="RefSeq" id="WP_007276610.1">
    <property type="nucleotide sequence ID" value="NZ_ABCK01000001.1"/>
</dbReference>
<feature type="signal peptide" evidence="1">
    <location>
        <begin position="1"/>
        <end position="27"/>
    </location>
</feature>
<keyword evidence="3" id="KW-1185">Reference proteome</keyword>
<dbReference type="InterPro" id="IPR010869">
    <property type="entry name" value="DUF1501"/>
</dbReference>
<gene>
    <name evidence="2" type="ORF">LNTAR_17098</name>
</gene>
<evidence type="ECO:0000313" key="3">
    <source>
        <dbReference type="Proteomes" id="UP000004947"/>
    </source>
</evidence>